<dbReference type="Proteomes" id="UP000708208">
    <property type="component" value="Unassembled WGS sequence"/>
</dbReference>
<evidence type="ECO:0000313" key="3">
    <source>
        <dbReference type="Proteomes" id="UP000708208"/>
    </source>
</evidence>
<evidence type="ECO:0000313" key="2">
    <source>
        <dbReference type="EMBL" id="CAG7673179.1"/>
    </source>
</evidence>
<feature type="compositionally biased region" description="Low complexity" evidence="1">
    <location>
        <begin position="68"/>
        <end position="93"/>
    </location>
</feature>
<feature type="region of interest" description="Disordered" evidence="1">
    <location>
        <begin position="66"/>
        <end position="94"/>
    </location>
</feature>
<sequence>MLCLVHSKVTEDLPQRSVNCASHESLLMLETRNSFFSIYESIQSENIKHVRAINWYIHPRTKVPTFKDSTSNTSSFSSSSSADGSSNLFSSSGEEGGEHVLHIEMDRDQDMLYDVVRNGPSYWNRETCRLNAVTSFKGAPTFLTTLTEYSSNWPLVIQNIGQLLY</sequence>
<comment type="caution">
    <text evidence="2">The sequence shown here is derived from an EMBL/GenBank/DDBJ whole genome shotgun (WGS) entry which is preliminary data.</text>
</comment>
<organism evidence="2 3">
    <name type="scientific">Allacma fusca</name>
    <dbReference type="NCBI Taxonomy" id="39272"/>
    <lineage>
        <taxon>Eukaryota</taxon>
        <taxon>Metazoa</taxon>
        <taxon>Ecdysozoa</taxon>
        <taxon>Arthropoda</taxon>
        <taxon>Hexapoda</taxon>
        <taxon>Collembola</taxon>
        <taxon>Symphypleona</taxon>
        <taxon>Sminthuridae</taxon>
        <taxon>Allacma</taxon>
    </lineage>
</organism>
<dbReference type="EMBL" id="CAJVCH010012782">
    <property type="protein sequence ID" value="CAG7673179.1"/>
    <property type="molecule type" value="Genomic_DNA"/>
</dbReference>
<dbReference type="AlphaFoldDB" id="A0A8J2J8Q9"/>
<name>A0A8J2J8Q9_9HEXA</name>
<reference evidence="2" key="1">
    <citation type="submission" date="2021-06" db="EMBL/GenBank/DDBJ databases">
        <authorList>
            <person name="Hodson N. C."/>
            <person name="Mongue J. A."/>
            <person name="Jaron S. K."/>
        </authorList>
    </citation>
    <scope>NUCLEOTIDE SEQUENCE</scope>
</reference>
<protein>
    <submittedName>
        <fullName evidence="2">Uncharacterized protein</fullName>
    </submittedName>
</protein>
<keyword evidence="3" id="KW-1185">Reference proteome</keyword>
<accession>A0A8J2J8Q9</accession>
<gene>
    <name evidence="2" type="ORF">AFUS01_LOCUS2238</name>
</gene>
<proteinExistence type="predicted"/>
<evidence type="ECO:0000256" key="1">
    <source>
        <dbReference type="SAM" id="MobiDB-lite"/>
    </source>
</evidence>